<dbReference type="EMBL" id="AAHMZU010000021">
    <property type="protein sequence ID" value="EBY0600923.1"/>
    <property type="molecule type" value="Genomic_DNA"/>
</dbReference>
<dbReference type="NCBIfam" id="NF010288">
    <property type="entry name" value="PRK13728.1"/>
    <property type="match status" value="1"/>
</dbReference>
<dbReference type="InterPro" id="IPR036249">
    <property type="entry name" value="Thioredoxin-like_sf"/>
</dbReference>
<keyword evidence="1" id="KW-0812">Transmembrane</keyword>
<accession>A0A5W8FWJ8</accession>
<name>A0A5W8FWJ8_SALON</name>
<keyword evidence="2" id="KW-0413">Isomerase</keyword>
<dbReference type="SUPFAM" id="SSF52833">
    <property type="entry name" value="Thioredoxin-like"/>
    <property type="match status" value="1"/>
</dbReference>
<dbReference type="GO" id="GO:0016853">
    <property type="term" value="F:isomerase activity"/>
    <property type="evidence" value="ECO:0007669"/>
    <property type="project" value="UniProtKB-KW"/>
</dbReference>
<feature type="transmembrane region" description="Helical" evidence="1">
    <location>
        <begin position="32"/>
        <end position="50"/>
    </location>
</feature>
<dbReference type="AlphaFoldDB" id="A0A5W8FWJ8"/>
<dbReference type="Pfam" id="PF13728">
    <property type="entry name" value="TraF"/>
    <property type="match status" value="1"/>
</dbReference>
<comment type="caution">
    <text evidence="2">The sequence shown here is derived from an EMBL/GenBank/DDBJ whole genome shotgun (WGS) entry which is preliminary data.</text>
</comment>
<sequence>MGTVSLQCLAALVADDSAVREGAETVKKRSLFLVYLQVALLAAVVGWLLLKPARASVLAEIQRLEAHKSAGSASMPPRPEVASPRESKAPVMWRLPDGSQVNLRDYKIVLFMQGRCPYCHQFDPVLRALSEQMGLDVFAYTLDGQGDAAFPDAIPAPQAVIRDMFSTMKPVTPSAFLVEVNTLRTLPLLYGMVDAQALSQRVNDALMLSEQARNHSQRKEK</sequence>
<evidence type="ECO:0000313" key="2">
    <source>
        <dbReference type="EMBL" id="EBY0600923.1"/>
    </source>
</evidence>
<protein>
    <submittedName>
        <fullName evidence="2">Type-F conjugative transfer system pilin assembly thiol-disulfide isomerase TrbB</fullName>
    </submittedName>
</protein>
<keyword evidence="1" id="KW-0472">Membrane</keyword>
<keyword evidence="1" id="KW-1133">Transmembrane helix</keyword>
<organism evidence="2">
    <name type="scientific">Salmonella oranienberg</name>
    <dbReference type="NCBI Taxonomy" id="28147"/>
    <lineage>
        <taxon>Bacteria</taxon>
        <taxon>Pseudomonadati</taxon>
        <taxon>Pseudomonadota</taxon>
        <taxon>Gammaproteobacteria</taxon>
        <taxon>Enterobacterales</taxon>
        <taxon>Enterobacteriaceae</taxon>
        <taxon>Salmonella</taxon>
    </lineage>
</organism>
<evidence type="ECO:0000256" key="1">
    <source>
        <dbReference type="SAM" id="Phobius"/>
    </source>
</evidence>
<dbReference type="InterPro" id="IPR014109">
    <property type="entry name" value="Thiol-disulphide_isomerase_rbB"/>
</dbReference>
<dbReference type="NCBIfam" id="TIGR02738">
    <property type="entry name" value="TrbB"/>
    <property type="match status" value="1"/>
</dbReference>
<gene>
    <name evidence="2" type="primary">trbB</name>
    <name evidence="2" type="ORF">DUR78_19870</name>
</gene>
<reference evidence="2" key="1">
    <citation type="submission" date="2018-07" db="EMBL/GenBank/DDBJ databases">
        <authorList>
            <person name="Ashton P.M."/>
            <person name="Dallman T."/>
            <person name="Nair S."/>
            <person name="De Pinna E."/>
            <person name="Peters T."/>
            <person name="Grant K."/>
        </authorList>
    </citation>
    <scope>NUCLEOTIDE SEQUENCE</scope>
    <source>
        <strain evidence="2">516939</strain>
    </source>
</reference>
<proteinExistence type="predicted"/>
<dbReference type="InterPro" id="IPR039555">
    <property type="entry name" value="TraF/TrbB"/>
</dbReference>